<keyword evidence="3 7" id="KW-0812">Transmembrane</keyword>
<evidence type="ECO:0000256" key="4">
    <source>
        <dbReference type="ARBA" id="ARBA00022989"/>
    </source>
</evidence>
<reference evidence="10" key="1">
    <citation type="journal article" date="2019" name="Int. J. Syst. Evol. Microbiol.">
        <title>The Global Catalogue of Microorganisms (GCM) 10K type strain sequencing project: providing services to taxonomists for standard genome sequencing and annotation.</title>
        <authorList>
            <consortium name="The Broad Institute Genomics Platform"/>
            <consortium name="The Broad Institute Genome Sequencing Center for Infectious Disease"/>
            <person name="Wu L."/>
            <person name="Ma J."/>
        </authorList>
    </citation>
    <scope>NUCLEOTIDE SEQUENCE [LARGE SCALE GENOMIC DNA]</scope>
    <source>
        <strain evidence="10">KACC 13778</strain>
    </source>
</reference>
<feature type="transmembrane region" description="Helical" evidence="7">
    <location>
        <begin position="269"/>
        <end position="295"/>
    </location>
</feature>
<dbReference type="RefSeq" id="WP_345177201.1">
    <property type="nucleotide sequence ID" value="NZ_BAABFQ010000006.1"/>
</dbReference>
<dbReference type="PANTHER" id="PTHR30287">
    <property type="entry name" value="MEMBRANE COMPONENT OF PREDICTED ABC SUPERFAMILY METABOLITE UPTAKE TRANSPORTER"/>
    <property type="match status" value="1"/>
</dbReference>
<feature type="transmembrane region" description="Helical" evidence="7">
    <location>
        <begin position="780"/>
        <end position="803"/>
    </location>
</feature>
<feature type="region of interest" description="Disordered" evidence="6">
    <location>
        <begin position="73"/>
        <end position="92"/>
    </location>
</feature>
<feature type="transmembrane region" description="Helical" evidence="7">
    <location>
        <begin position="731"/>
        <end position="753"/>
    </location>
</feature>
<evidence type="ECO:0000259" key="8">
    <source>
        <dbReference type="Pfam" id="PF02687"/>
    </source>
</evidence>
<feature type="transmembrane region" description="Helical" evidence="7">
    <location>
        <begin position="441"/>
        <end position="469"/>
    </location>
</feature>
<proteinExistence type="predicted"/>
<dbReference type="EMBL" id="JBHSMD010000001">
    <property type="protein sequence ID" value="MFC5492147.1"/>
    <property type="molecule type" value="Genomic_DNA"/>
</dbReference>
<keyword evidence="10" id="KW-1185">Reference proteome</keyword>
<evidence type="ECO:0000256" key="6">
    <source>
        <dbReference type="SAM" id="MobiDB-lite"/>
    </source>
</evidence>
<protein>
    <submittedName>
        <fullName evidence="9">FtsX-like permease family protein</fullName>
    </submittedName>
</protein>
<evidence type="ECO:0000256" key="5">
    <source>
        <dbReference type="ARBA" id="ARBA00023136"/>
    </source>
</evidence>
<evidence type="ECO:0000256" key="7">
    <source>
        <dbReference type="SAM" id="Phobius"/>
    </source>
</evidence>
<feature type="transmembrane region" description="Helical" evidence="7">
    <location>
        <begin position="320"/>
        <end position="346"/>
    </location>
</feature>
<feature type="transmembrane region" description="Helical" evidence="7">
    <location>
        <begin position="366"/>
        <end position="392"/>
    </location>
</feature>
<dbReference type="PANTHER" id="PTHR30287:SF1">
    <property type="entry name" value="INNER MEMBRANE PROTEIN"/>
    <property type="match status" value="1"/>
</dbReference>
<comment type="subcellular location">
    <subcellularLocation>
        <location evidence="1">Cell membrane</location>
        <topology evidence="1">Multi-pass membrane protein</topology>
    </subcellularLocation>
</comment>
<feature type="domain" description="ABC3 transporter permease C-terminal" evidence="8">
    <location>
        <begin position="732"/>
        <end position="843"/>
    </location>
</feature>
<evidence type="ECO:0000256" key="3">
    <source>
        <dbReference type="ARBA" id="ARBA00022692"/>
    </source>
</evidence>
<comment type="caution">
    <text evidence="9">The sequence shown here is derived from an EMBL/GenBank/DDBJ whole genome shotgun (WGS) entry which is preliminary data.</text>
</comment>
<evidence type="ECO:0000256" key="2">
    <source>
        <dbReference type="ARBA" id="ARBA00022475"/>
    </source>
</evidence>
<dbReference type="Pfam" id="PF02687">
    <property type="entry name" value="FtsX"/>
    <property type="match status" value="2"/>
</dbReference>
<feature type="compositionally biased region" description="Polar residues" evidence="6">
    <location>
        <begin position="79"/>
        <end position="88"/>
    </location>
</feature>
<keyword evidence="5 7" id="KW-0472">Membrane</keyword>
<gene>
    <name evidence="9" type="ORF">ACFPKY_03500</name>
</gene>
<evidence type="ECO:0000313" key="10">
    <source>
        <dbReference type="Proteomes" id="UP001595956"/>
    </source>
</evidence>
<feature type="transmembrane region" description="Helical" evidence="7">
    <location>
        <begin position="490"/>
        <end position="511"/>
    </location>
</feature>
<dbReference type="InterPro" id="IPR003838">
    <property type="entry name" value="ABC3_permease_C"/>
</dbReference>
<organism evidence="9 10">
    <name type="scientific">Nocardioides caricicola</name>
    <dbReference type="NCBI Taxonomy" id="634770"/>
    <lineage>
        <taxon>Bacteria</taxon>
        <taxon>Bacillati</taxon>
        <taxon>Actinomycetota</taxon>
        <taxon>Actinomycetes</taxon>
        <taxon>Propionibacteriales</taxon>
        <taxon>Nocardioidaceae</taxon>
        <taxon>Nocardioides</taxon>
    </lineage>
</organism>
<feature type="transmembrane region" description="Helical" evidence="7">
    <location>
        <begin position="823"/>
        <end position="845"/>
    </location>
</feature>
<dbReference type="Proteomes" id="UP001595956">
    <property type="component" value="Unassembled WGS sequence"/>
</dbReference>
<feature type="transmembrane region" description="Helical" evidence="7">
    <location>
        <begin position="413"/>
        <end position="435"/>
    </location>
</feature>
<feature type="domain" description="ABC3 transporter permease C-terminal" evidence="8">
    <location>
        <begin position="276"/>
        <end position="395"/>
    </location>
</feature>
<dbReference type="InterPro" id="IPR038766">
    <property type="entry name" value="Membrane_comp_ABC_pdt"/>
</dbReference>
<evidence type="ECO:0000256" key="1">
    <source>
        <dbReference type="ARBA" id="ARBA00004651"/>
    </source>
</evidence>
<keyword evidence="4 7" id="KW-1133">Transmembrane helix</keyword>
<sequence>MTSWRLALRLARRDALRSRGRSILVLVMIALPVLAVTAADVVIQTQQVSSVEGLDGRLGAAEAQVTVPAEGRPMAQRFDPNTGTTTVGRKQPAPTVEQLSAALGGDRLVEQRAGSVTLATDKGITYAEATEVDLRDPVASSLFRLTSGRLPEDADEVVVNPAVLESGYTVGDRLDLGRTQPAPAIVGVGDFAAIRTPPAVAGPVGSLGLDAESGSVPGWLVEGDPVSWDTVEQLNAMGALVLSREVIEHLPPDSEIPEEVRWDTGGDNAMIAAIALIAVMALLEVVLLAGPAFAVSARRQARSLALMAATGGTPAQSRRVVLAGGLVLGSVAALLGVALGIGLGRLLVPVAQRWSSSWFGPFEVPWLHLAGIAAFGLASAVLAAVVPAWIASRQDIVAVLAGRRADRPPSVRSPILGVVLLAVGAAMAAFGASAGSGAGEYLIAGSAIVAVLGMILVVPVVVVGVARLAGRLPLSTRYAARDAARHRTRTVPAVAAVAATVAGVVTLAIALSSDEAENEGTYTPTLAMGQAAVTGYDLRPGLWDALERAVAGELPDATVTPLAGVSGDHWVDLSAPGSSAPLLDEMSVGFGSTVLVGDEVPEVVPGISAEDRERAAAVLADGGVVAFTDHPVDGDEVEVSVDDRGRPVRLPATFVGFEDGAYPTLAAVVPPAALDALGVDDSTVTLVVTGVDVSAEQQQDVTEAVAAVTPNAGFYVERGYQAKESTRIVQFVLAALGAVLMLGGTLTATFLALSDARPDLATLSAVGASPRRRRGIAASYALVVGFVGALLGAAVGFIPGIAITYPLTAPAYSDTGPFLDVPWLLVVGLVLGLPLLTAAVVGLCARSRLPMVTRLD</sequence>
<accession>A0ABW0MWS1</accession>
<evidence type="ECO:0000313" key="9">
    <source>
        <dbReference type="EMBL" id="MFC5492147.1"/>
    </source>
</evidence>
<name>A0ABW0MWS1_9ACTN</name>
<keyword evidence="2" id="KW-1003">Cell membrane</keyword>